<evidence type="ECO:0000313" key="2">
    <source>
        <dbReference type="EMBL" id="JAT51058.1"/>
    </source>
</evidence>
<dbReference type="EMBL" id="GDJX01016878">
    <property type="protein sequence ID" value="JAT51058.1"/>
    <property type="molecule type" value="Transcribed_RNA"/>
</dbReference>
<dbReference type="AlphaFoldDB" id="A0A1D1Y8V1"/>
<dbReference type="Pfam" id="PF12937">
    <property type="entry name" value="F-box-like"/>
    <property type="match status" value="1"/>
</dbReference>
<proteinExistence type="predicted"/>
<sequence>MMGDGGVERYRRLGLAEALGRAFDYAAACTELSFILRGAYPKLPKSLQSLVFQDTLAAFRLLPDVQTSSGTSAAYLLHQASEASLPKQKKAMAVSEFKHAVVAQKRRCKVREDDEGARQLPKDILIHIFSFLDLRSLVYAGLVCRLWNSAANDNTLWQLQYSLLFGNCCTSCESKTQMAKSGRADNIDWRKAFERKYICYPSWRSTVTRVFCGCCESIIWASNISLNSHKCSKLVNEQLRIRPLSPNEVVRYLLGDPVLDVSDSSDSDSDDSFLKLPKLWAYPTLLD</sequence>
<reference evidence="2" key="1">
    <citation type="submission" date="2015-07" db="EMBL/GenBank/DDBJ databases">
        <title>Transcriptome Assembly of Anthurium amnicola.</title>
        <authorList>
            <person name="Suzuki J."/>
        </authorList>
    </citation>
    <scope>NUCLEOTIDE SEQUENCE</scope>
</reference>
<protein>
    <submittedName>
        <fullName evidence="2">F-box protein At5g52880</fullName>
    </submittedName>
</protein>
<dbReference type="SUPFAM" id="SSF81383">
    <property type="entry name" value="F-box domain"/>
    <property type="match status" value="1"/>
</dbReference>
<gene>
    <name evidence="2" type="primary">At5g52880_4</name>
    <name evidence="2" type="ORF">g.41072</name>
</gene>
<dbReference type="PANTHER" id="PTHR47744">
    <property type="entry name" value="OS05G0526300 PROTEIN"/>
    <property type="match status" value="1"/>
</dbReference>
<dbReference type="Gene3D" id="1.20.1280.50">
    <property type="match status" value="1"/>
</dbReference>
<name>A0A1D1Y8V1_9ARAE</name>
<organism evidence="2">
    <name type="scientific">Anthurium amnicola</name>
    <dbReference type="NCBI Taxonomy" id="1678845"/>
    <lineage>
        <taxon>Eukaryota</taxon>
        <taxon>Viridiplantae</taxon>
        <taxon>Streptophyta</taxon>
        <taxon>Embryophyta</taxon>
        <taxon>Tracheophyta</taxon>
        <taxon>Spermatophyta</taxon>
        <taxon>Magnoliopsida</taxon>
        <taxon>Liliopsida</taxon>
        <taxon>Araceae</taxon>
        <taxon>Pothoideae</taxon>
        <taxon>Potheae</taxon>
        <taxon>Anthurium</taxon>
    </lineage>
</organism>
<dbReference type="SMART" id="SM00256">
    <property type="entry name" value="FBOX"/>
    <property type="match status" value="1"/>
</dbReference>
<dbReference type="InterPro" id="IPR001810">
    <property type="entry name" value="F-box_dom"/>
</dbReference>
<dbReference type="InterPro" id="IPR036047">
    <property type="entry name" value="F-box-like_dom_sf"/>
</dbReference>
<accession>A0A1D1Y8V1</accession>
<dbReference type="PROSITE" id="PS50181">
    <property type="entry name" value="FBOX"/>
    <property type="match status" value="1"/>
</dbReference>
<dbReference type="PANTHER" id="PTHR47744:SF1">
    <property type="entry name" value="OS05G0526300 PROTEIN"/>
    <property type="match status" value="1"/>
</dbReference>
<dbReference type="InterPro" id="IPR057039">
    <property type="entry name" value="At5g52880_ARM"/>
</dbReference>
<evidence type="ECO:0000259" key="1">
    <source>
        <dbReference type="PROSITE" id="PS50181"/>
    </source>
</evidence>
<dbReference type="Pfam" id="PF24104">
    <property type="entry name" value="At5g52880_ARM"/>
    <property type="match status" value="1"/>
</dbReference>
<feature type="domain" description="F-box" evidence="1">
    <location>
        <begin position="114"/>
        <end position="160"/>
    </location>
</feature>